<keyword evidence="4 9" id="KW-0808">Transferase</keyword>
<dbReference type="GO" id="GO:0005829">
    <property type="term" value="C:cytosol"/>
    <property type="evidence" value="ECO:0007669"/>
    <property type="project" value="TreeGrafter"/>
</dbReference>
<evidence type="ECO:0000256" key="5">
    <source>
        <dbReference type="ARBA" id="ARBA00022822"/>
    </source>
</evidence>
<dbReference type="NCBIfam" id="TIGR01245">
    <property type="entry name" value="trpD"/>
    <property type="match status" value="1"/>
</dbReference>
<dbReference type="EC" id="2.4.2.18" evidence="9"/>
<dbReference type="Gene3D" id="1.20.970.10">
    <property type="entry name" value="Transferase, Pyrimidine Nucleoside Phosphorylase, Chain C"/>
    <property type="match status" value="1"/>
</dbReference>
<feature type="binding site" evidence="9">
    <location>
        <position position="226"/>
    </location>
    <ligand>
        <name>Mg(2+)</name>
        <dbReference type="ChEBI" id="CHEBI:18420"/>
        <label>1</label>
    </ligand>
</feature>
<dbReference type="PANTHER" id="PTHR43285">
    <property type="entry name" value="ANTHRANILATE PHOSPHORIBOSYLTRANSFERASE"/>
    <property type="match status" value="1"/>
</dbReference>
<evidence type="ECO:0000256" key="7">
    <source>
        <dbReference type="ARBA" id="ARBA00052328"/>
    </source>
</evidence>
<evidence type="ECO:0000256" key="9">
    <source>
        <dbReference type="HAMAP-Rule" id="MF_00211"/>
    </source>
</evidence>
<evidence type="ECO:0000256" key="3">
    <source>
        <dbReference type="ARBA" id="ARBA00022676"/>
    </source>
</evidence>
<dbReference type="GO" id="GO:0000287">
    <property type="term" value="F:magnesium ion binding"/>
    <property type="evidence" value="ECO:0007669"/>
    <property type="project" value="UniProtKB-UniRule"/>
</dbReference>
<dbReference type="RefSeq" id="WP_075293843.1">
    <property type="nucleotide sequence ID" value="NZ_CP018802.1"/>
</dbReference>
<evidence type="ECO:0000259" key="10">
    <source>
        <dbReference type="Pfam" id="PF00591"/>
    </source>
</evidence>
<feature type="binding site" evidence="9">
    <location>
        <begin position="109"/>
        <end position="117"/>
    </location>
    <ligand>
        <name>5-phospho-alpha-D-ribose 1-diphosphate</name>
        <dbReference type="ChEBI" id="CHEBI:58017"/>
    </ligand>
</feature>
<organism evidence="12 13">
    <name type="scientific">Histophilus somni</name>
    <name type="common">Haemophilus somnus</name>
    <dbReference type="NCBI Taxonomy" id="731"/>
    <lineage>
        <taxon>Bacteria</taxon>
        <taxon>Pseudomonadati</taxon>
        <taxon>Pseudomonadota</taxon>
        <taxon>Gammaproteobacteria</taxon>
        <taxon>Pasteurellales</taxon>
        <taxon>Pasteurellaceae</taxon>
        <taxon>Histophilus</taxon>
    </lineage>
</organism>
<dbReference type="GO" id="GO:0004048">
    <property type="term" value="F:anthranilate phosphoribosyltransferase activity"/>
    <property type="evidence" value="ECO:0007669"/>
    <property type="project" value="UniProtKB-UniRule"/>
</dbReference>
<dbReference type="InterPro" id="IPR035902">
    <property type="entry name" value="Nuc_phospho_transferase"/>
</dbReference>
<feature type="binding site" evidence="9">
    <location>
        <position position="81"/>
    </location>
    <ligand>
        <name>anthranilate</name>
        <dbReference type="ChEBI" id="CHEBI:16567"/>
        <label>1</label>
    </ligand>
</feature>
<reference evidence="12 13" key="1">
    <citation type="submission" date="2020-12" db="EMBL/GenBank/DDBJ databases">
        <title>ASc-MMNZ-VFA-070.</title>
        <authorList>
            <person name="Schryvers A."/>
            <person name="Mostafa Nazari M."/>
            <person name="Farshchi Andisi V."/>
            <person name="Timsit E."/>
            <person name="Walter Morck D."/>
        </authorList>
    </citation>
    <scope>NUCLEOTIDE SEQUENCE [LARGE SCALE GENOMIC DNA]</scope>
    <source>
        <strain evidence="12 13">ASc-MMNZ-VFA-070</strain>
    </source>
</reference>
<comment type="pathway">
    <text evidence="1 9">Amino-acid biosynthesis; L-tryptophan biosynthesis; L-tryptophan from chorismate: step 2/5.</text>
</comment>
<dbReference type="Proteomes" id="UP000595373">
    <property type="component" value="Chromosome"/>
</dbReference>
<feature type="binding site" evidence="9">
    <location>
        <begin position="91"/>
        <end position="94"/>
    </location>
    <ligand>
        <name>5-phospho-alpha-D-ribose 1-diphosphate</name>
        <dbReference type="ChEBI" id="CHEBI:58017"/>
    </ligand>
</feature>
<feature type="domain" description="Glycosyl transferase family 3" evidence="10">
    <location>
        <begin position="74"/>
        <end position="323"/>
    </location>
</feature>
<feature type="domain" description="Glycosyl transferase family 3 N-terminal" evidence="11">
    <location>
        <begin position="5"/>
        <end position="66"/>
    </location>
</feature>
<dbReference type="FunFam" id="3.40.1030.10:FF:000002">
    <property type="entry name" value="Anthranilate phosphoribosyltransferase"/>
    <property type="match status" value="1"/>
</dbReference>
<accession>A0A9Q7E4G2</accession>
<evidence type="ECO:0000256" key="2">
    <source>
        <dbReference type="ARBA" id="ARBA00022605"/>
    </source>
</evidence>
<dbReference type="InterPro" id="IPR017459">
    <property type="entry name" value="Glycosyl_Trfase_fam3_N_dom"/>
</dbReference>
<comment type="similarity">
    <text evidence="9">Belongs to the anthranilate phosphoribosyltransferase family.</text>
</comment>
<feature type="binding site" evidence="9">
    <location>
        <position position="81"/>
    </location>
    <ligand>
        <name>5-phospho-alpha-D-ribose 1-diphosphate</name>
        <dbReference type="ChEBI" id="CHEBI:58017"/>
    </ligand>
</feature>
<dbReference type="InterPro" id="IPR036320">
    <property type="entry name" value="Glycosyl_Trfase_fam3_N_dom_sf"/>
</dbReference>
<feature type="binding site" evidence="9">
    <location>
        <position position="112"/>
    </location>
    <ligand>
        <name>anthranilate</name>
        <dbReference type="ChEBI" id="CHEBI:16567"/>
        <label>1</label>
    </ligand>
</feature>
<comment type="subunit">
    <text evidence="9">Homodimer.</text>
</comment>
<feature type="binding site" evidence="9">
    <location>
        <position position="225"/>
    </location>
    <ligand>
        <name>Mg(2+)</name>
        <dbReference type="ChEBI" id="CHEBI:18420"/>
        <label>2</label>
    </ligand>
</feature>
<protein>
    <recommendedName>
        <fullName evidence="9">Anthranilate phosphoribosyltransferase</fullName>
        <ecNumber evidence="9">2.4.2.18</ecNumber>
    </recommendedName>
</protein>
<dbReference type="GO" id="GO:0000162">
    <property type="term" value="P:L-tryptophan biosynthetic process"/>
    <property type="evidence" value="ECO:0007669"/>
    <property type="project" value="UniProtKB-UniRule"/>
</dbReference>
<dbReference type="PANTHER" id="PTHR43285:SF2">
    <property type="entry name" value="ANTHRANILATE PHOSPHORIBOSYLTRANSFERASE"/>
    <property type="match status" value="1"/>
</dbReference>
<comment type="function">
    <text evidence="9">Catalyzes the transfer of the phosphoribosyl group of 5-phosphorylribose-1-pyrophosphate (PRPP) to anthranilate to yield N-(5'-phosphoribosyl)-anthranilate (PRA).</text>
</comment>
<keyword evidence="5 9" id="KW-0822">Tryptophan biosynthesis</keyword>
<keyword evidence="2 9" id="KW-0028">Amino-acid biosynthesis</keyword>
<feature type="binding site" evidence="9">
    <location>
        <position position="93"/>
    </location>
    <ligand>
        <name>Mg(2+)</name>
        <dbReference type="ChEBI" id="CHEBI:18420"/>
        <label>1</label>
    </ligand>
</feature>
<feature type="binding site" evidence="9">
    <location>
        <position position="89"/>
    </location>
    <ligand>
        <name>5-phospho-alpha-D-ribose 1-diphosphate</name>
        <dbReference type="ChEBI" id="CHEBI:58017"/>
    </ligand>
</feature>
<comment type="cofactor">
    <cofactor evidence="9">
        <name>Mg(2+)</name>
        <dbReference type="ChEBI" id="CHEBI:18420"/>
    </cofactor>
    <text evidence="9">Binds 2 magnesium ions per monomer.</text>
</comment>
<gene>
    <name evidence="9 12" type="primary">trpD</name>
    <name evidence="12" type="ORF">JFL49_05535</name>
</gene>
<evidence type="ECO:0000256" key="8">
    <source>
        <dbReference type="ARBA" id="ARBA00061188"/>
    </source>
</evidence>
<dbReference type="InterPro" id="IPR005940">
    <property type="entry name" value="Anthranilate_Pribosyl_Tfrase"/>
</dbReference>
<keyword evidence="13" id="KW-1185">Reference proteome</keyword>
<keyword evidence="9" id="KW-0460">Magnesium</keyword>
<feature type="binding site" evidence="9">
    <location>
        <position position="167"/>
    </location>
    <ligand>
        <name>anthranilate</name>
        <dbReference type="ChEBI" id="CHEBI:16567"/>
        <label>2</label>
    </ligand>
</feature>
<sequence>MQTEQLISQLFDGQHLNQEQIQQLFHYIIQGQLSNEQLAGVLIALKFRGEQTDEISGAVKAIIANAKPFPFIDYPFADIVGTGGDNANTINISTTAAIVAATLGYKVAKHGNRSVSSKSGASDVLNALGIKIDLSAEKSKQALDNLNLCFLWAQQYHLGFKHVAPVRQILKTRTIFNILGPLCNPARPKHQLLGVYTPHLLKIYAESALRLGHQHSIVIHGSGLDEVAIHGKTDVAEICHGKIEYYSLTPHDFGFTPKPLETLRGGTAEENAKILTALLQGKGKDEHNQAVAMNTALLMKLFGNDDIKANAEKALNIMANGKAFETLNQLKLYQ</sequence>
<evidence type="ECO:0000256" key="4">
    <source>
        <dbReference type="ARBA" id="ARBA00022679"/>
    </source>
</evidence>
<dbReference type="Pfam" id="PF02885">
    <property type="entry name" value="Glycos_trans_3N"/>
    <property type="match status" value="1"/>
</dbReference>
<dbReference type="OrthoDB" id="9806430at2"/>
<evidence type="ECO:0000313" key="12">
    <source>
        <dbReference type="EMBL" id="QQF81560.1"/>
    </source>
</evidence>
<feature type="binding site" evidence="9">
    <location>
        <position position="121"/>
    </location>
    <ligand>
        <name>5-phospho-alpha-D-ribose 1-diphosphate</name>
        <dbReference type="ChEBI" id="CHEBI:58017"/>
    </ligand>
</feature>
<keyword evidence="9" id="KW-0479">Metal-binding</keyword>
<proteinExistence type="inferred from homology"/>
<dbReference type="Gene3D" id="3.40.1030.10">
    <property type="entry name" value="Nucleoside phosphorylase/phosphoribosyltransferase catalytic domain"/>
    <property type="match status" value="1"/>
</dbReference>
<dbReference type="EMBL" id="CP066558">
    <property type="protein sequence ID" value="QQF81560.1"/>
    <property type="molecule type" value="Genomic_DNA"/>
</dbReference>
<comment type="catalytic activity">
    <reaction evidence="7 9">
        <text>N-(5-phospho-beta-D-ribosyl)anthranilate + diphosphate = 5-phospho-alpha-D-ribose 1-diphosphate + anthranilate</text>
        <dbReference type="Rhea" id="RHEA:11768"/>
        <dbReference type="ChEBI" id="CHEBI:16567"/>
        <dbReference type="ChEBI" id="CHEBI:18277"/>
        <dbReference type="ChEBI" id="CHEBI:33019"/>
        <dbReference type="ChEBI" id="CHEBI:58017"/>
        <dbReference type="EC" id="2.4.2.18"/>
    </reaction>
</comment>
<dbReference type="AlphaFoldDB" id="A0A9Q7E4G2"/>
<dbReference type="Pfam" id="PF00591">
    <property type="entry name" value="Glycos_transf_3"/>
    <property type="match status" value="1"/>
</dbReference>
<name>A0A9Q7E4G2_HISSO</name>
<dbReference type="SUPFAM" id="SSF52418">
    <property type="entry name" value="Nucleoside phosphorylase/phosphoribosyltransferase catalytic domain"/>
    <property type="match status" value="1"/>
</dbReference>
<dbReference type="HAMAP" id="MF_00211">
    <property type="entry name" value="TrpD"/>
    <property type="match status" value="1"/>
</dbReference>
<dbReference type="InterPro" id="IPR000312">
    <property type="entry name" value="Glycosyl_Trfase_fam3"/>
</dbReference>
<feature type="binding site" evidence="9">
    <location>
        <position position="226"/>
    </location>
    <ligand>
        <name>Mg(2+)</name>
        <dbReference type="ChEBI" id="CHEBI:18420"/>
        <label>2</label>
    </ligand>
</feature>
<dbReference type="SUPFAM" id="SSF47648">
    <property type="entry name" value="Nucleoside phosphorylase/phosphoribosyltransferase N-terminal domain"/>
    <property type="match status" value="1"/>
</dbReference>
<comment type="caution">
    <text evidence="9">Lacks conserved residue(s) required for the propagation of feature annotation.</text>
</comment>
<keyword evidence="6 9" id="KW-0057">Aromatic amino acid biosynthesis</keyword>
<evidence type="ECO:0000256" key="1">
    <source>
        <dbReference type="ARBA" id="ARBA00004907"/>
    </source>
</evidence>
<comment type="similarity">
    <text evidence="8">In the C-terminal section; belongs to the anthranilate phosphoribosyltransferase family.</text>
</comment>
<evidence type="ECO:0000259" key="11">
    <source>
        <dbReference type="Pfam" id="PF02885"/>
    </source>
</evidence>
<evidence type="ECO:0000313" key="13">
    <source>
        <dbReference type="Proteomes" id="UP000595373"/>
    </source>
</evidence>
<feature type="binding site" evidence="9">
    <location>
        <begin position="84"/>
        <end position="85"/>
    </location>
    <ligand>
        <name>5-phospho-alpha-D-ribose 1-diphosphate</name>
        <dbReference type="ChEBI" id="CHEBI:58017"/>
    </ligand>
</feature>
<keyword evidence="3 9" id="KW-0328">Glycosyltransferase</keyword>
<evidence type="ECO:0000256" key="6">
    <source>
        <dbReference type="ARBA" id="ARBA00023141"/>
    </source>
</evidence>